<proteinExistence type="predicted"/>
<dbReference type="Proteomes" id="UP000515861">
    <property type="component" value="Chromosome"/>
</dbReference>
<dbReference type="Pfam" id="PF13840">
    <property type="entry name" value="ACT_7"/>
    <property type="match status" value="1"/>
</dbReference>
<gene>
    <name evidence="3" type="ORF">H8M03_12190</name>
</gene>
<sequence length="176" mass="19737">MGRPWRGDPRRRRRQCIDEGGAFRQQLCVQSDRRAGDRNHAQRRDAADRRRLRQGRAGPEVGLAERDLGRLLATLDPYLSDERFEFAEGEDVDGSAFAVIREAEGPGVIRAAPDGRWARISLGVHSSLEAVGLTAELSRRLAEAGISVNIVAGLRHDHLFVPWDRRNEAVALLRRN</sequence>
<evidence type="ECO:0000313" key="4">
    <source>
        <dbReference type="Proteomes" id="UP000515861"/>
    </source>
</evidence>
<dbReference type="Gene3D" id="3.30.2130.10">
    <property type="entry name" value="VC0802-like"/>
    <property type="match status" value="1"/>
</dbReference>
<organism evidence="3 4">
    <name type="scientific">Sphingomonas sabuli</name>
    <dbReference type="NCBI Taxonomy" id="2764186"/>
    <lineage>
        <taxon>Bacteria</taxon>
        <taxon>Pseudomonadati</taxon>
        <taxon>Pseudomonadota</taxon>
        <taxon>Alphaproteobacteria</taxon>
        <taxon>Sphingomonadales</taxon>
        <taxon>Sphingomonadaceae</taxon>
        <taxon>Sphingomonas</taxon>
    </lineage>
</organism>
<dbReference type="PANTHER" id="PTHR39199">
    <property type="entry name" value="BLR5128 PROTEIN"/>
    <property type="match status" value="1"/>
</dbReference>
<keyword evidence="4" id="KW-1185">Reference proteome</keyword>
<dbReference type="PANTHER" id="PTHR39199:SF1">
    <property type="entry name" value="BLR5128 PROTEIN"/>
    <property type="match status" value="1"/>
</dbReference>
<dbReference type="EMBL" id="CP060697">
    <property type="protein sequence ID" value="QNM82731.1"/>
    <property type="molecule type" value="Genomic_DNA"/>
</dbReference>
<dbReference type="SUPFAM" id="SSF55021">
    <property type="entry name" value="ACT-like"/>
    <property type="match status" value="1"/>
</dbReference>
<accession>A0A7G9L282</accession>
<reference evidence="3 4" key="1">
    <citation type="submission" date="2020-08" db="EMBL/GenBank/DDBJ databases">
        <title>Sphingomonas sp. sand1-3 16S ribosomal RNA gene Genome sequencing and assembly.</title>
        <authorList>
            <person name="Kang M."/>
        </authorList>
    </citation>
    <scope>NUCLEOTIDE SEQUENCE [LARGE SCALE GENOMIC DNA]</scope>
    <source>
        <strain evidence="4">sand1-3</strain>
    </source>
</reference>
<protein>
    <submittedName>
        <fullName evidence="3">ACT domain-containing protein</fullName>
    </submittedName>
</protein>
<evidence type="ECO:0000313" key="3">
    <source>
        <dbReference type="EMBL" id="QNM82731.1"/>
    </source>
</evidence>
<feature type="region of interest" description="Disordered" evidence="1">
    <location>
        <begin position="31"/>
        <end position="58"/>
    </location>
</feature>
<dbReference type="AlphaFoldDB" id="A0A7G9L282"/>
<name>A0A7G9L282_9SPHN</name>
<evidence type="ECO:0000259" key="2">
    <source>
        <dbReference type="Pfam" id="PF13840"/>
    </source>
</evidence>
<dbReference type="InterPro" id="IPR045865">
    <property type="entry name" value="ACT-like_dom_sf"/>
</dbReference>
<feature type="domain" description="CASTOR ACT" evidence="2">
    <location>
        <begin position="116"/>
        <end position="175"/>
    </location>
</feature>
<dbReference type="KEGG" id="ssau:H8M03_12190"/>
<dbReference type="InterPro" id="IPR027795">
    <property type="entry name" value="CASTOR_ACT_dom"/>
</dbReference>
<evidence type="ECO:0000256" key="1">
    <source>
        <dbReference type="SAM" id="MobiDB-lite"/>
    </source>
</evidence>
<feature type="compositionally biased region" description="Basic and acidic residues" evidence="1">
    <location>
        <begin position="31"/>
        <end position="49"/>
    </location>
</feature>